<evidence type="ECO:0000256" key="1">
    <source>
        <dbReference type="SAM" id="Coils"/>
    </source>
</evidence>
<organism evidence="3 4">
    <name type="scientific">Symbiodinium necroappetens</name>
    <dbReference type="NCBI Taxonomy" id="1628268"/>
    <lineage>
        <taxon>Eukaryota</taxon>
        <taxon>Sar</taxon>
        <taxon>Alveolata</taxon>
        <taxon>Dinophyceae</taxon>
        <taxon>Suessiales</taxon>
        <taxon>Symbiodiniaceae</taxon>
        <taxon>Symbiodinium</taxon>
    </lineage>
</organism>
<sequence>MNVKPAIVCLGRVAYAWELTPSVQAALAVDEASQSIPRYSRSYSMVLSAVSASVRCHQQLVDLARTVQEVARLAGQQEQERRLALIASELQTFARSEFQPDQSCGRIGGEVPEPAAPAVHVSLRDLRASDEGAWRELQKLQGQLAETQQDLKDLNSCYQKRMEEQEEHVETLSSRLQNLMEDQEAARASLQDHETRLGVNEADQAEVQEAAKASCQRNSSNFDEVHKVHSRLSSELAEVRAAFETLEQEIMESCSNHKQSVQTRQQQVLEQVEELRFLSQQRHTEAQEQFKTFQQLVLSQQWEAKQIADGELRSFQIQLDKALWQKNGADWAKAAEDGASPSAIGAEPKTSRVLEPPPSPLREDFPAQWRSILEDVIRRSKCLCEQTKVETDTKLGDLEAKLRRCMKGLLDEQLKINQRTSQEASEAQETGQLSAELVKAAEAKFKRGLEWSLLSVRSEFQRDLENLRETQQKVLGQVQQTLASVSNDMEIAATSSARLGKSVKKVEDKVQDMSVSVAQHQADIDELRAEASTLARTNKRVDDLWRQVEGVRLERTKDSRAETLAQSQGRSFYGQPGADLPPSPPTQPPCRERRARDRDCLRAAEANIEKGLEKRVSYTREFVRAGEEQGWKADLSFTFQWKSFLSLEDLWALGMCAFTVVWMLFRSNAGRSTDSLSSSNEVALVFGVAVKGSRSIAWQCIATSG</sequence>
<keyword evidence="4" id="KW-1185">Reference proteome</keyword>
<comment type="caution">
    <text evidence="3">The sequence shown here is derived from an EMBL/GenBank/DDBJ whole genome shotgun (WGS) entry which is preliminary data.</text>
</comment>
<feature type="region of interest" description="Disordered" evidence="2">
    <location>
        <begin position="557"/>
        <end position="596"/>
    </location>
</feature>
<reference evidence="3" key="1">
    <citation type="submission" date="2021-02" db="EMBL/GenBank/DDBJ databases">
        <authorList>
            <person name="Dougan E. K."/>
            <person name="Rhodes N."/>
            <person name="Thang M."/>
            <person name="Chan C."/>
        </authorList>
    </citation>
    <scope>NUCLEOTIDE SEQUENCE</scope>
</reference>
<dbReference type="EMBL" id="CAJNJA010013430">
    <property type="protein sequence ID" value="CAE7320573.1"/>
    <property type="molecule type" value="Genomic_DNA"/>
</dbReference>
<feature type="coiled-coil region" evidence="1">
    <location>
        <begin position="137"/>
        <end position="196"/>
    </location>
</feature>
<evidence type="ECO:0000313" key="3">
    <source>
        <dbReference type="EMBL" id="CAE7320573.1"/>
    </source>
</evidence>
<evidence type="ECO:0000256" key="2">
    <source>
        <dbReference type="SAM" id="MobiDB-lite"/>
    </source>
</evidence>
<name>A0A812NK25_9DINO</name>
<feature type="compositionally biased region" description="Pro residues" evidence="2">
    <location>
        <begin position="579"/>
        <end position="588"/>
    </location>
</feature>
<proteinExistence type="predicted"/>
<feature type="region of interest" description="Disordered" evidence="2">
    <location>
        <begin position="336"/>
        <end position="361"/>
    </location>
</feature>
<protein>
    <submittedName>
        <fullName evidence="3">Uncharacterized protein</fullName>
    </submittedName>
</protein>
<evidence type="ECO:0000313" key="4">
    <source>
        <dbReference type="Proteomes" id="UP000601435"/>
    </source>
</evidence>
<dbReference type="OrthoDB" id="418776at2759"/>
<dbReference type="Proteomes" id="UP000601435">
    <property type="component" value="Unassembled WGS sequence"/>
</dbReference>
<keyword evidence="1" id="KW-0175">Coiled coil</keyword>
<feature type="coiled-coil region" evidence="1">
    <location>
        <begin position="510"/>
        <end position="537"/>
    </location>
</feature>
<accession>A0A812NK25</accession>
<dbReference type="AlphaFoldDB" id="A0A812NK25"/>
<gene>
    <name evidence="3" type="ORF">SNEC2469_LOCUS8037</name>
</gene>